<keyword evidence="6" id="KW-1185">Reference proteome</keyword>
<dbReference type="Pfam" id="PF01734">
    <property type="entry name" value="Patatin"/>
    <property type="match status" value="1"/>
</dbReference>
<feature type="compositionally biased region" description="Polar residues" evidence="2">
    <location>
        <begin position="180"/>
        <end position="194"/>
    </location>
</feature>
<feature type="transmembrane region" description="Helical" evidence="3">
    <location>
        <begin position="638"/>
        <end position="657"/>
    </location>
</feature>
<keyword evidence="1" id="KW-0443">Lipid metabolism</keyword>
<proteinExistence type="predicted"/>
<keyword evidence="3" id="KW-0812">Transmembrane</keyword>
<dbReference type="KEGG" id="gms:SOIL9_19120"/>
<dbReference type="PANTHER" id="PTHR10728:SF40">
    <property type="entry name" value="PATATIN FAMILY PROTEIN"/>
    <property type="match status" value="1"/>
</dbReference>
<feature type="transmembrane region" description="Helical" evidence="3">
    <location>
        <begin position="448"/>
        <end position="467"/>
    </location>
</feature>
<feature type="transmembrane region" description="Helical" evidence="3">
    <location>
        <begin position="705"/>
        <end position="723"/>
    </location>
</feature>
<name>A0A6P2D8G3_9BACT</name>
<evidence type="ECO:0000313" key="5">
    <source>
        <dbReference type="EMBL" id="VTR95802.1"/>
    </source>
</evidence>
<sequence>MSSPAIARAPAGAAGPSGVLEGPIHSTTPETSAVLDEHAPAAKNFELYPAYTDSVATVLWYELLRVYERRAAVLGGKYQRESDALPENLGAVRTEAHQMDLFGVAFSGGGIRSATFNLGILQALGSLELLERIDYLSTVSGGGYVGGWLAAWIRREIEAVPEKDENREVPEQEAGKRGVQNVQYQLDPSRQTEAQARRQFTESNPRRPNEPRNQDRSVRKVVDEEPEPVRHLRSYSRFLTPRAGLFSLDSWALGAVYVRNSVMNLLTILPMVLAAILLLRLFVEPFHFNPTPSSPVAEAARTVIGYSIGVLILITTLHYWLAARGVFLRLVCYTAGLALVGGVYIAFAARQQWSWMLVVLAPLIIAYCLVGAYLRGVRVEGGPREGESVSDPLPPGSGHGWRLLFVGLLLLSAGVALHVFGRDPARPGSSRIMGLPANGGQKGGPARFFWIAVPLLAGAAAAVALSFRAVDVHRRQLGAWLLKKWQLIRPLVIFRKRETKGVHQQRHDQIPDANGATAVVSPRITWAIENNFWEMWLALVYAPMCGLAVAALILPFLYHSYGFGELGPWGRAAALYAIVALIGAAVNHLIEAGRGTFWFVRAVWQTLAAGVYGVALGAMVWTLIAVLNFGDKLAYDPIAVVVCGPPLYLLAIVFAGYTEVALNGTYMREPEREWRSRLGGYLMIWAAVWFGGTATVFYLPDVLLSIPWAATGTWIAGAAASYFTRRAPAEKSPGAGGKALQLLALVAPAIVLIGLIGALSLGVGQGWRTMNP</sequence>
<feature type="transmembrane region" description="Helical" evidence="3">
    <location>
        <begin position="743"/>
        <end position="763"/>
    </location>
</feature>
<evidence type="ECO:0000256" key="1">
    <source>
        <dbReference type="ARBA" id="ARBA00023098"/>
    </source>
</evidence>
<dbReference type="GO" id="GO:0004623">
    <property type="term" value="F:phospholipase A2 activity"/>
    <property type="evidence" value="ECO:0007669"/>
    <property type="project" value="TreeGrafter"/>
</dbReference>
<dbReference type="Proteomes" id="UP000464178">
    <property type="component" value="Chromosome"/>
</dbReference>
<evidence type="ECO:0000259" key="4">
    <source>
        <dbReference type="Pfam" id="PF01734"/>
    </source>
</evidence>
<feature type="region of interest" description="Disordered" evidence="2">
    <location>
        <begin position="1"/>
        <end position="29"/>
    </location>
</feature>
<reference evidence="5 6" key="1">
    <citation type="submission" date="2019-05" db="EMBL/GenBank/DDBJ databases">
        <authorList>
            <consortium name="Science for Life Laboratories"/>
        </authorList>
    </citation>
    <scope>NUCLEOTIDE SEQUENCE [LARGE SCALE GENOMIC DNA]</scope>
    <source>
        <strain evidence="5">Soil9</strain>
    </source>
</reference>
<feature type="compositionally biased region" description="Low complexity" evidence="2">
    <location>
        <begin position="1"/>
        <end position="18"/>
    </location>
</feature>
<evidence type="ECO:0000256" key="2">
    <source>
        <dbReference type="SAM" id="MobiDB-lite"/>
    </source>
</evidence>
<keyword evidence="3" id="KW-1133">Transmembrane helix</keyword>
<feature type="compositionally biased region" description="Basic and acidic residues" evidence="2">
    <location>
        <begin position="195"/>
        <end position="224"/>
    </location>
</feature>
<protein>
    <recommendedName>
        <fullName evidence="4">PNPLA domain-containing protein</fullName>
    </recommendedName>
</protein>
<evidence type="ECO:0000256" key="3">
    <source>
        <dbReference type="SAM" id="Phobius"/>
    </source>
</evidence>
<dbReference type="GO" id="GO:0046475">
    <property type="term" value="P:glycerophospholipid catabolic process"/>
    <property type="evidence" value="ECO:0007669"/>
    <property type="project" value="TreeGrafter"/>
</dbReference>
<keyword evidence="3" id="KW-0472">Membrane</keyword>
<dbReference type="GO" id="GO:0005829">
    <property type="term" value="C:cytosol"/>
    <property type="evidence" value="ECO:0007669"/>
    <property type="project" value="TreeGrafter"/>
</dbReference>
<feature type="transmembrane region" description="Helical" evidence="3">
    <location>
        <begin position="326"/>
        <end position="347"/>
    </location>
</feature>
<feature type="compositionally biased region" description="Basic and acidic residues" evidence="2">
    <location>
        <begin position="162"/>
        <end position="176"/>
    </location>
</feature>
<dbReference type="AlphaFoldDB" id="A0A6P2D8G3"/>
<dbReference type="EMBL" id="LR593886">
    <property type="protein sequence ID" value="VTR95802.1"/>
    <property type="molecule type" value="Genomic_DNA"/>
</dbReference>
<dbReference type="PANTHER" id="PTHR10728">
    <property type="entry name" value="CYTOSOLIC PHOSPHOLIPASE A2"/>
    <property type="match status" value="1"/>
</dbReference>
<feature type="transmembrane region" description="Helical" evidence="3">
    <location>
        <begin position="569"/>
        <end position="590"/>
    </location>
</feature>
<organism evidence="5 6">
    <name type="scientific">Gemmata massiliana</name>
    <dbReference type="NCBI Taxonomy" id="1210884"/>
    <lineage>
        <taxon>Bacteria</taxon>
        <taxon>Pseudomonadati</taxon>
        <taxon>Planctomycetota</taxon>
        <taxon>Planctomycetia</taxon>
        <taxon>Gemmatales</taxon>
        <taxon>Gemmataceae</taxon>
        <taxon>Gemmata</taxon>
    </lineage>
</organism>
<accession>A0A6P2D8G3</accession>
<dbReference type="InterPro" id="IPR002641">
    <property type="entry name" value="PNPLA_dom"/>
</dbReference>
<feature type="region of interest" description="Disordered" evidence="2">
    <location>
        <begin position="162"/>
        <end position="224"/>
    </location>
</feature>
<dbReference type="Gene3D" id="3.40.1090.10">
    <property type="entry name" value="Cytosolic phospholipase A2 catalytic domain"/>
    <property type="match status" value="1"/>
</dbReference>
<feature type="transmembrane region" description="Helical" evidence="3">
    <location>
        <begin position="602"/>
        <end position="626"/>
    </location>
</feature>
<feature type="transmembrane region" description="Helical" evidence="3">
    <location>
        <begin position="678"/>
        <end position="699"/>
    </location>
</feature>
<dbReference type="InterPro" id="IPR016035">
    <property type="entry name" value="Acyl_Trfase/lysoPLipase"/>
</dbReference>
<feature type="transmembrane region" description="Helical" evidence="3">
    <location>
        <begin position="536"/>
        <end position="557"/>
    </location>
</feature>
<feature type="transmembrane region" description="Helical" evidence="3">
    <location>
        <begin position="262"/>
        <end position="283"/>
    </location>
</feature>
<feature type="transmembrane region" description="Helical" evidence="3">
    <location>
        <begin position="303"/>
        <end position="321"/>
    </location>
</feature>
<dbReference type="SUPFAM" id="SSF52151">
    <property type="entry name" value="FabD/lysophospholipase-like"/>
    <property type="match status" value="1"/>
</dbReference>
<feature type="domain" description="PNPLA" evidence="4">
    <location>
        <begin position="105"/>
        <end position="157"/>
    </location>
</feature>
<evidence type="ECO:0000313" key="6">
    <source>
        <dbReference type="Proteomes" id="UP000464178"/>
    </source>
</evidence>
<feature type="transmembrane region" description="Helical" evidence="3">
    <location>
        <begin position="403"/>
        <end position="421"/>
    </location>
</feature>
<feature type="transmembrane region" description="Helical" evidence="3">
    <location>
        <begin position="353"/>
        <end position="374"/>
    </location>
</feature>
<gene>
    <name evidence="5" type="ORF">SOIL9_19120</name>
</gene>